<evidence type="ECO:0000259" key="2">
    <source>
        <dbReference type="PROSITE" id="PS51704"/>
    </source>
</evidence>
<name>A0A1G9I883_9FLAO</name>
<evidence type="ECO:0000256" key="1">
    <source>
        <dbReference type="SAM" id="SignalP"/>
    </source>
</evidence>
<dbReference type="GO" id="GO:0006629">
    <property type="term" value="P:lipid metabolic process"/>
    <property type="evidence" value="ECO:0007669"/>
    <property type="project" value="InterPro"/>
</dbReference>
<dbReference type="CDD" id="cd08566">
    <property type="entry name" value="GDPD_AtGDE_like"/>
    <property type="match status" value="1"/>
</dbReference>
<dbReference type="InterPro" id="IPR030395">
    <property type="entry name" value="GP_PDE_dom"/>
</dbReference>
<sequence>MTAIYQFKRIALFFILLTQTSYAFPVAISGQSENPKLPERGVCAHRGARETHPENTISAFKEAVRLGAQMIEFDVRMTKDGKLIIMHDASIDRTTDGTGLVEDLTWDEIKTLDAGSWKSADFKGESVPLLAEALDVFPKTIWLNVHLKGGKELGAAVARTIIEKNRTHQSIVACNAVCAKGVKQVSADVMLCNMERPRKRKKYIKNTVKGNFTAIQLLSRRDDNNLVKDLDELRSHAIKINYFYSNSPEEGVALLNKGVDFVLTDELEEMMKAAENIGIARAN</sequence>
<keyword evidence="1" id="KW-0732">Signal</keyword>
<gene>
    <name evidence="3" type="ORF">SAMN04488514_10135</name>
</gene>
<dbReference type="PROSITE" id="PS51704">
    <property type="entry name" value="GP_PDE"/>
    <property type="match status" value="1"/>
</dbReference>
<dbReference type="Gene3D" id="3.20.20.190">
    <property type="entry name" value="Phosphatidylinositol (PI) phosphodiesterase"/>
    <property type="match status" value="1"/>
</dbReference>
<dbReference type="RefSeq" id="WP_089884079.1">
    <property type="nucleotide sequence ID" value="NZ_FNGV01000001.1"/>
</dbReference>
<accession>A0A1G9I883</accession>
<proteinExistence type="predicted"/>
<reference evidence="3 4" key="1">
    <citation type="submission" date="2016-10" db="EMBL/GenBank/DDBJ databases">
        <authorList>
            <person name="de Groot N.N."/>
        </authorList>
    </citation>
    <scope>NUCLEOTIDE SEQUENCE [LARGE SCALE GENOMIC DNA]</scope>
    <source>
        <strain evidence="3 4">DSM 19886</strain>
    </source>
</reference>
<dbReference type="GO" id="GO:0008081">
    <property type="term" value="F:phosphoric diester hydrolase activity"/>
    <property type="evidence" value="ECO:0007669"/>
    <property type="project" value="InterPro"/>
</dbReference>
<dbReference type="EMBL" id="FNGV01000001">
    <property type="protein sequence ID" value="SDL21480.1"/>
    <property type="molecule type" value="Genomic_DNA"/>
</dbReference>
<evidence type="ECO:0000313" key="3">
    <source>
        <dbReference type="EMBL" id="SDL21480.1"/>
    </source>
</evidence>
<dbReference type="PANTHER" id="PTHR46211:SF14">
    <property type="entry name" value="GLYCEROPHOSPHODIESTER PHOSPHODIESTERASE"/>
    <property type="match status" value="1"/>
</dbReference>
<dbReference type="STRING" id="192904.SAMN04488514_10135"/>
<dbReference type="Pfam" id="PF03009">
    <property type="entry name" value="GDPD"/>
    <property type="match status" value="1"/>
</dbReference>
<dbReference type="InterPro" id="IPR017946">
    <property type="entry name" value="PLC-like_Pdiesterase_TIM-brl"/>
</dbReference>
<protein>
    <submittedName>
        <fullName evidence="3">Glycerophosphoryl diester phosphodiesterase</fullName>
    </submittedName>
</protein>
<feature type="signal peptide" evidence="1">
    <location>
        <begin position="1"/>
        <end position="23"/>
    </location>
</feature>
<evidence type="ECO:0000313" key="4">
    <source>
        <dbReference type="Proteomes" id="UP000199440"/>
    </source>
</evidence>
<feature type="domain" description="GP-PDE" evidence="2">
    <location>
        <begin position="40"/>
        <end position="274"/>
    </location>
</feature>
<dbReference type="AlphaFoldDB" id="A0A1G9I883"/>
<dbReference type="OrthoDB" id="384721at2"/>
<dbReference type="PANTHER" id="PTHR46211">
    <property type="entry name" value="GLYCEROPHOSPHORYL DIESTER PHOSPHODIESTERASE"/>
    <property type="match status" value="1"/>
</dbReference>
<dbReference type="Proteomes" id="UP000199440">
    <property type="component" value="Unassembled WGS sequence"/>
</dbReference>
<feature type="chain" id="PRO_5011592152" evidence="1">
    <location>
        <begin position="24"/>
        <end position="283"/>
    </location>
</feature>
<dbReference type="SUPFAM" id="SSF51695">
    <property type="entry name" value="PLC-like phosphodiesterases"/>
    <property type="match status" value="1"/>
</dbReference>
<keyword evidence="4" id="KW-1185">Reference proteome</keyword>
<organism evidence="3 4">
    <name type="scientific">Kriegella aquimaris</name>
    <dbReference type="NCBI Taxonomy" id="192904"/>
    <lineage>
        <taxon>Bacteria</taxon>
        <taxon>Pseudomonadati</taxon>
        <taxon>Bacteroidota</taxon>
        <taxon>Flavobacteriia</taxon>
        <taxon>Flavobacteriales</taxon>
        <taxon>Flavobacteriaceae</taxon>
        <taxon>Kriegella</taxon>
    </lineage>
</organism>